<evidence type="ECO:0000313" key="9">
    <source>
        <dbReference type="EMBL" id="RDI59629.1"/>
    </source>
</evidence>
<keyword evidence="2 7" id="KW-0349">Heme</keyword>
<dbReference type="Proteomes" id="UP000254869">
    <property type="component" value="Unassembled WGS sequence"/>
</dbReference>
<dbReference type="SUPFAM" id="SSF48264">
    <property type="entry name" value="Cytochrome P450"/>
    <property type="match status" value="1"/>
</dbReference>
<dbReference type="STRING" id="1210086.GCA_001613105_07409"/>
<dbReference type="AlphaFoldDB" id="A0A370HMA1"/>
<dbReference type="Gene3D" id="1.10.630.10">
    <property type="entry name" value="Cytochrome P450"/>
    <property type="match status" value="1"/>
</dbReference>
<dbReference type="PANTHER" id="PTHR24291:SF50">
    <property type="entry name" value="BIFUNCTIONAL ALBAFLAVENONE MONOOXYGENASE_TERPENE SYNTHASE"/>
    <property type="match status" value="1"/>
</dbReference>
<reference evidence="9 10" key="1">
    <citation type="submission" date="2018-07" db="EMBL/GenBank/DDBJ databases">
        <title>Genomic Encyclopedia of Type Strains, Phase IV (KMG-IV): sequencing the most valuable type-strain genomes for metagenomic binning, comparative biology and taxonomic classification.</title>
        <authorList>
            <person name="Goeker M."/>
        </authorList>
    </citation>
    <scope>NUCLEOTIDE SEQUENCE [LARGE SCALE GENOMIC DNA]</scope>
    <source>
        <strain evidence="9 10">DSM 44290</strain>
    </source>
</reference>
<proteinExistence type="inferred from homology"/>
<evidence type="ECO:0000256" key="4">
    <source>
        <dbReference type="ARBA" id="ARBA00023002"/>
    </source>
</evidence>
<feature type="binding site" description="axial binding residue" evidence="7">
    <location>
        <position position="401"/>
    </location>
    <ligand>
        <name>heme</name>
        <dbReference type="ChEBI" id="CHEBI:30413"/>
    </ligand>
    <ligandPart>
        <name>Fe</name>
        <dbReference type="ChEBI" id="CHEBI:18248"/>
    </ligandPart>
</feature>
<dbReference type="CDD" id="cd11049">
    <property type="entry name" value="CYP170A1-like"/>
    <property type="match status" value="1"/>
</dbReference>
<protein>
    <submittedName>
        <fullName evidence="9">Pentalenene oxygenase</fullName>
    </submittedName>
</protein>
<dbReference type="InterPro" id="IPR036396">
    <property type="entry name" value="Cyt_P450_sf"/>
</dbReference>
<dbReference type="InterPro" id="IPR002403">
    <property type="entry name" value="Cyt_P450_E_grp-IV"/>
</dbReference>
<dbReference type="InterPro" id="IPR050196">
    <property type="entry name" value="Cytochrome_P450_Monoox"/>
</dbReference>
<comment type="cofactor">
    <cofactor evidence="7">
        <name>heme</name>
        <dbReference type="ChEBI" id="CHEBI:30413"/>
    </cofactor>
</comment>
<keyword evidence="5 7" id="KW-0408">Iron</keyword>
<evidence type="ECO:0000256" key="7">
    <source>
        <dbReference type="PIRSR" id="PIRSR602403-1"/>
    </source>
</evidence>
<keyword evidence="6 8" id="KW-0503">Monooxygenase</keyword>
<keyword evidence="3 7" id="KW-0479">Metal-binding</keyword>
<comment type="caution">
    <text evidence="9">The sequence shown here is derived from an EMBL/GenBank/DDBJ whole genome shotgun (WGS) entry which is preliminary data.</text>
</comment>
<evidence type="ECO:0000256" key="3">
    <source>
        <dbReference type="ARBA" id="ARBA00022723"/>
    </source>
</evidence>
<evidence type="ECO:0000256" key="1">
    <source>
        <dbReference type="ARBA" id="ARBA00010617"/>
    </source>
</evidence>
<organism evidence="9 10">
    <name type="scientific">Nocardia pseudobrasiliensis</name>
    <dbReference type="NCBI Taxonomy" id="45979"/>
    <lineage>
        <taxon>Bacteria</taxon>
        <taxon>Bacillati</taxon>
        <taxon>Actinomycetota</taxon>
        <taxon>Actinomycetes</taxon>
        <taxon>Mycobacteriales</taxon>
        <taxon>Nocardiaceae</taxon>
        <taxon>Nocardia</taxon>
    </lineage>
</organism>
<keyword evidence="10" id="KW-1185">Reference proteome</keyword>
<comment type="similarity">
    <text evidence="1 8">Belongs to the cytochrome P450 family.</text>
</comment>
<evidence type="ECO:0000256" key="8">
    <source>
        <dbReference type="RuleBase" id="RU000461"/>
    </source>
</evidence>
<dbReference type="PRINTS" id="PR00465">
    <property type="entry name" value="EP450IV"/>
</dbReference>
<dbReference type="Pfam" id="PF00067">
    <property type="entry name" value="p450"/>
    <property type="match status" value="1"/>
</dbReference>
<dbReference type="PANTHER" id="PTHR24291">
    <property type="entry name" value="CYTOCHROME P450 FAMILY 4"/>
    <property type="match status" value="1"/>
</dbReference>
<dbReference type="PROSITE" id="PS00086">
    <property type="entry name" value="CYTOCHROME_P450"/>
    <property type="match status" value="1"/>
</dbReference>
<evidence type="ECO:0000256" key="2">
    <source>
        <dbReference type="ARBA" id="ARBA00022617"/>
    </source>
</evidence>
<evidence type="ECO:0000313" key="10">
    <source>
        <dbReference type="Proteomes" id="UP000254869"/>
    </source>
</evidence>
<evidence type="ECO:0000256" key="6">
    <source>
        <dbReference type="ARBA" id="ARBA00023033"/>
    </source>
</evidence>
<evidence type="ECO:0000256" key="5">
    <source>
        <dbReference type="ARBA" id="ARBA00023004"/>
    </source>
</evidence>
<dbReference type="GO" id="GO:0016705">
    <property type="term" value="F:oxidoreductase activity, acting on paired donors, with incorporation or reduction of molecular oxygen"/>
    <property type="evidence" value="ECO:0007669"/>
    <property type="project" value="InterPro"/>
</dbReference>
<dbReference type="InterPro" id="IPR017972">
    <property type="entry name" value="Cyt_P450_CS"/>
</dbReference>
<dbReference type="GO" id="GO:0004497">
    <property type="term" value="F:monooxygenase activity"/>
    <property type="evidence" value="ECO:0007669"/>
    <property type="project" value="UniProtKB-KW"/>
</dbReference>
<keyword evidence="4 8" id="KW-0560">Oxidoreductase</keyword>
<dbReference type="GO" id="GO:0005506">
    <property type="term" value="F:iron ion binding"/>
    <property type="evidence" value="ECO:0007669"/>
    <property type="project" value="InterPro"/>
</dbReference>
<dbReference type="GO" id="GO:0020037">
    <property type="term" value="F:heme binding"/>
    <property type="evidence" value="ECO:0007669"/>
    <property type="project" value="InterPro"/>
</dbReference>
<dbReference type="EMBL" id="QQBC01000018">
    <property type="protein sequence ID" value="RDI59629.1"/>
    <property type="molecule type" value="Genomic_DNA"/>
</dbReference>
<dbReference type="InterPro" id="IPR001128">
    <property type="entry name" value="Cyt_P450"/>
</dbReference>
<name>A0A370HMA1_9NOCA</name>
<dbReference type="PRINTS" id="PR00385">
    <property type="entry name" value="P450"/>
</dbReference>
<accession>A0A370HMA1</accession>
<sequence>MSASASVSSMAPGAIPVLGHALKLRDDPIGWFQSLRERGDVVRIRIGWQQAYVVTSTAVSHELFVTKYRSFDKGVAVEHFRDVFGQGLLSSDGETHRMHRLLLQPAFHRERLAEYLVGMREQITEQADSWHAGQALDARIAMTAITLGVVARAITSARVADELTAEVQQRLPRILELSYRRAMSPLPMLNRLPLPRNREWTELVARLHPLVDQVIADYRRTDTRRSDLLSMMLDARASDGSAGSQGSMTLSDSVIHDQIVTILLAGTETTATALSWTFVLLSGHPAVEQRVVAELADVLGDKPIEHADLARLPYTTRVIEESLRHSPPIWLITRRAVEDVELGGHHIPRGASVLLSPYLTGHDPALIPDPEVFDPDRWASEPMTNALRRAALPFGAGPRKCIGDSFAVTEIAVALATILRKWRLRVNPGTPITAEAGLTYYPRDLWLIVTPRMTEI</sequence>
<gene>
    <name evidence="9" type="ORF">DFR76_11820</name>
</gene>